<dbReference type="Gene3D" id="1.20.930.20">
    <property type="entry name" value="Adaptor protein Cbl, N-terminal domain"/>
    <property type="match status" value="1"/>
</dbReference>
<dbReference type="GO" id="GO:0007166">
    <property type="term" value="P:cell surface receptor signaling pathway"/>
    <property type="evidence" value="ECO:0007669"/>
    <property type="project" value="InterPro"/>
</dbReference>
<feature type="region of interest" description="Disordered" evidence="1">
    <location>
        <begin position="168"/>
        <end position="215"/>
    </location>
</feature>
<protein>
    <submittedName>
        <fullName evidence="2">Protein</fullName>
    </submittedName>
</protein>
<dbReference type="InterPro" id="IPR059179">
    <property type="entry name" value="MLKL-like_MCAfunc"/>
</dbReference>
<feature type="compositionally biased region" description="Polar residues" evidence="1">
    <location>
        <begin position="332"/>
        <end position="342"/>
    </location>
</feature>
<organism evidence="2 3">
    <name type="scientific">Lentinula edodes</name>
    <name type="common">Shiitake mushroom</name>
    <name type="synonym">Lentinus edodes</name>
    <dbReference type="NCBI Taxonomy" id="5353"/>
    <lineage>
        <taxon>Eukaryota</taxon>
        <taxon>Fungi</taxon>
        <taxon>Dikarya</taxon>
        <taxon>Basidiomycota</taxon>
        <taxon>Agaricomycotina</taxon>
        <taxon>Agaricomycetes</taxon>
        <taxon>Agaricomycetidae</taxon>
        <taxon>Agaricales</taxon>
        <taxon>Marasmiineae</taxon>
        <taxon>Omphalotaceae</taxon>
        <taxon>Lentinula</taxon>
    </lineage>
</organism>
<feature type="compositionally biased region" description="Basic and acidic residues" evidence="1">
    <location>
        <begin position="376"/>
        <end position="390"/>
    </location>
</feature>
<name>A0A1Q3EQ10_LENED</name>
<proteinExistence type="predicted"/>
<reference evidence="2 3" key="2">
    <citation type="submission" date="2017-02" db="EMBL/GenBank/DDBJ databases">
        <title>A genome survey and senescence transcriptome analysis in Lentinula edodes.</title>
        <authorList>
            <person name="Sakamoto Y."/>
            <person name="Nakade K."/>
            <person name="Sato S."/>
            <person name="Yoshida Y."/>
            <person name="Miyazaki K."/>
            <person name="Natsume S."/>
            <person name="Konno N."/>
        </authorList>
    </citation>
    <scope>NUCLEOTIDE SEQUENCE [LARGE SCALE GENOMIC DNA]</scope>
    <source>
        <strain evidence="2 3">NBRC 111202</strain>
    </source>
</reference>
<dbReference type="CDD" id="cd21037">
    <property type="entry name" value="MLKL_NTD"/>
    <property type="match status" value="1"/>
</dbReference>
<dbReference type="AlphaFoldDB" id="A0A1Q3EQ10"/>
<dbReference type="STRING" id="5353.A0A1Q3EQ10"/>
<feature type="region of interest" description="Disordered" evidence="1">
    <location>
        <begin position="364"/>
        <end position="414"/>
    </location>
</feature>
<dbReference type="EMBL" id="BDGU01001066">
    <property type="protein sequence ID" value="GAW09281.1"/>
    <property type="molecule type" value="Genomic_DNA"/>
</dbReference>
<dbReference type="InterPro" id="IPR036537">
    <property type="entry name" value="Adaptor_Cbl_N_dom_sf"/>
</dbReference>
<gene>
    <name evidence="2" type="ORF">LENED_011426</name>
</gene>
<evidence type="ECO:0000313" key="2">
    <source>
        <dbReference type="EMBL" id="GAW09281.1"/>
    </source>
</evidence>
<feature type="compositionally biased region" description="Basic and acidic residues" evidence="1">
    <location>
        <begin position="469"/>
        <end position="485"/>
    </location>
</feature>
<feature type="region of interest" description="Disordered" evidence="1">
    <location>
        <begin position="65"/>
        <end position="89"/>
    </location>
</feature>
<comment type="caution">
    <text evidence="2">The sequence shown here is derived from an EMBL/GenBank/DDBJ whole genome shotgun (WGS) entry which is preliminary data.</text>
</comment>
<accession>A0A1Q3EQ10</accession>
<feature type="region of interest" description="Disordered" evidence="1">
    <location>
        <begin position="297"/>
        <end position="342"/>
    </location>
</feature>
<feature type="region of interest" description="Disordered" evidence="1">
    <location>
        <begin position="446"/>
        <end position="491"/>
    </location>
</feature>
<feature type="compositionally biased region" description="Polar residues" evidence="1">
    <location>
        <begin position="297"/>
        <end position="318"/>
    </location>
</feature>
<evidence type="ECO:0000313" key="3">
    <source>
        <dbReference type="Proteomes" id="UP000188533"/>
    </source>
</evidence>
<sequence length="590" mass="64887">MYQRRGFIMLGWNVQKSTISTILCSSTAGGAGSSQASARERTPVLPLHGRLQLTKIFIKRVKHRDTVSSGSNMPSDEEQTKNVKRRSGKEEFFPALSGATNLTLSALRDAAALAPIPYLGEAASLAIDIWDAVQSTRDTKASLKSLGSDAISLVYAVMATCDEVLKRHRQQESAESTVEDTQKLEKENSQIDEEVNKDRDPSKPEQTKKEEEINPELRHNLERLCSTLTDIDAFARHVASRNAFIRFLTVRSDTGKVTEFQNKMKMALDLFTLQSNITLRQVTGRIEAQQTQVLQTLQSPVSPTSEGANIFTSLSTPPATGPPASGEAPTSPIATESPHTLPGNASASVFPAIFSFAGATFRTGDIPVRHTTPTSEEGKGKGVVEQHGEESGAATVGSSEPMNEPEHAAPARNPIASSGAINFTSISGDQNTSWVNDQSRRWNYGNIYNADEGPRLGNNRRTNGGGPSTRRDQREEHGNQRGSDRVEDDEYDDEVRFGRQLNRFVASQPRGNLADETHEWDKGYDSHDVPVVSMNNRPQIGFIPPQTYYDENGVPTAIPRGRGKSGRRWRNERDHWDSYGGGRGGDYRYL</sequence>
<feature type="region of interest" description="Disordered" evidence="1">
    <location>
        <begin position="555"/>
        <end position="590"/>
    </location>
</feature>
<reference evidence="2 3" key="1">
    <citation type="submission" date="2016-08" db="EMBL/GenBank/DDBJ databases">
        <authorList>
            <consortium name="Lentinula edodes genome sequencing consortium"/>
            <person name="Sakamoto Y."/>
            <person name="Nakade K."/>
            <person name="Sato S."/>
            <person name="Yoshida Y."/>
            <person name="Miyazaki K."/>
            <person name="Natsume S."/>
            <person name="Konno N."/>
        </authorList>
    </citation>
    <scope>NUCLEOTIDE SEQUENCE [LARGE SCALE GENOMIC DNA]</scope>
    <source>
        <strain evidence="2 3">NBRC 111202</strain>
    </source>
</reference>
<evidence type="ECO:0000256" key="1">
    <source>
        <dbReference type="SAM" id="MobiDB-lite"/>
    </source>
</evidence>
<dbReference type="Proteomes" id="UP000188533">
    <property type="component" value="Unassembled WGS sequence"/>
</dbReference>
<feature type="compositionally biased region" description="Basic and acidic residues" evidence="1">
    <location>
        <begin position="180"/>
        <end position="215"/>
    </location>
</feature>
<keyword evidence="3" id="KW-1185">Reference proteome</keyword>